<evidence type="ECO:0008006" key="4">
    <source>
        <dbReference type="Google" id="ProtNLM"/>
    </source>
</evidence>
<reference evidence="2 3" key="1">
    <citation type="submission" date="2019-12" db="EMBL/GenBank/DDBJ databases">
        <title>Novel species isolated from a subtropical stream in China.</title>
        <authorList>
            <person name="Lu H."/>
        </authorList>
    </citation>
    <scope>NUCLEOTIDE SEQUENCE [LARGE SCALE GENOMIC DNA]</scope>
    <source>
        <strain evidence="2 3">CY42W</strain>
    </source>
</reference>
<keyword evidence="3" id="KW-1185">Reference proteome</keyword>
<feature type="region of interest" description="Disordered" evidence="1">
    <location>
        <begin position="182"/>
        <end position="206"/>
    </location>
</feature>
<name>A0ABW9W4N6_9BURK</name>
<gene>
    <name evidence="2" type="ORF">GTP69_19630</name>
</gene>
<protein>
    <recommendedName>
        <fullName evidence="4">DUF4376 domain-containing protein</fullName>
    </recommendedName>
</protein>
<evidence type="ECO:0000313" key="2">
    <source>
        <dbReference type="EMBL" id="MYN28619.1"/>
    </source>
</evidence>
<feature type="compositionally biased region" description="Pro residues" evidence="1">
    <location>
        <begin position="190"/>
        <end position="199"/>
    </location>
</feature>
<evidence type="ECO:0000313" key="3">
    <source>
        <dbReference type="Proteomes" id="UP000642144"/>
    </source>
</evidence>
<dbReference type="Proteomes" id="UP000642144">
    <property type="component" value="Unassembled WGS sequence"/>
</dbReference>
<comment type="caution">
    <text evidence="2">The sequence shown here is derived from an EMBL/GenBank/DDBJ whole genome shotgun (WGS) entry which is preliminary data.</text>
</comment>
<evidence type="ECO:0000256" key="1">
    <source>
        <dbReference type="SAM" id="MobiDB-lite"/>
    </source>
</evidence>
<proteinExistence type="predicted"/>
<organism evidence="2 3">
    <name type="scientific">Duganella levis</name>
    <dbReference type="NCBI Taxonomy" id="2692169"/>
    <lineage>
        <taxon>Bacteria</taxon>
        <taxon>Pseudomonadati</taxon>
        <taxon>Pseudomonadota</taxon>
        <taxon>Betaproteobacteria</taxon>
        <taxon>Burkholderiales</taxon>
        <taxon>Oxalobacteraceae</taxon>
        <taxon>Telluria group</taxon>
        <taxon>Duganella</taxon>
    </lineage>
</organism>
<accession>A0ABW9W4N6</accession>
<dbReference type="EMBL" id="WWCT01000017">
    <property type="protein sequence ID" value="MYN28619.1"/>
    <property type="molecule type" value="Genomic_DNA"/>
</dbReference>
<dbReference type="RefSeq" id="WP_161056430.1">
    <property type="nucleotide sequence ID" value="NZ_WWCT01000017.1"/>
</dbReference>
<sequence>MSNRVYFYCSDFAGLPDDDKDFDAFSDASGIEYEASYTIPLFWLALFSAGDITLAKQNDLDEEDRKYAYLFGDKAAGVERLRALSPAMRTALGARRFALYEEWTGRIAAEPFQHMLVRTVELDWMDDEGELERQLRAAFDDLEYARQTGELRLGDAIRNLISVSAGESLEQIEGFRLAGSANASEEWPPRLTPPPPPSASEPVKKKSRWLFWLR</sequence>